<evidence type="ECO:0000259" key="2">
    <source>
        <dbReference type="Pfam" id="PF09084"/>
    </source>
</evidence>
<evidence type="ECO:0000256" key="1">
    <source>
        <dbReference type="SAM" id="SignalP"/>
    </source>
</evidence>
<proteinExistence type="predicted"/>
<feature type="chain" id="PRO_5005817503" evidence="1">
    <location>
        <begin position="22"/>
        <end position="327"/>
    </location>
</feature>
<dbReference type="GO" id="GO:0009228">
    <property type="term" value="P:thiamine biosynthetic process"/>
    <property type="evidence" value="ECO:0007669"/>
    <property type="project" value="InterPro"/>
</dbReference>
<organism evidence="3">
    <name type="scientific">Levilinea saccharolytica</name>
    <dbReference type="NCBI Taxonomy" id="229921"/>
    <lineage>
        <taxon>Bacteria</taxon>
        <taxon>Bacillati</taxon>
        <taxon>Chloroflexota</taxon>
        <taxon>Anaerolineae</taxon>
        <taxon>Anaerolineales</taxon>
        <taxon>Anaerolineaceae</taxon>
        <taxon>Levilinea</taxon>
    </lineage>
</organism>
<dbReference type="InterPro" id="IPR015168">
    <property type="entry name" value="SsuA/THI5"/>
</dbReference>
<dbReference type="InterPro" id="IPR027939">
    <property type="entry name" value="NMT1/THI5"/>
</dbReference>
<dbReference type="SUPFAM" id="SSF53850">
    <property type="entry name" value="Periplasmic binding protein-like II"/>
    <property type="match status" value="1"/>
</dbReference>
<feature type="domain" description="SsuA/THI5-like" evidence="2">
    <location>
        <begin position="43"/>
        <end position="254"/>
    </location>
</feature>
<dbReference type="RefSeq" id="WP_075070966.1">
    <property type="nucleotide sequence ID" value="NZ_BBXZ01000188.1"/>
</dbReference>
<dbReference type="PANTHER" id="PTHR31528:SF15">
    <property type="entry name" value="RIBOFLAVIN-BINDING PROTEIN RIBY"/>
    <property type="match status" value="1"/>
</dbReference>
<feature type="signal peptide" evidence="1">
    <location>
        <begin position="1"/>
        <end position="21"/>
    </location>
</feature>
<accession>A0A0M8JR27</accession>
<sequence>MSRLVRFLLITALIFSLAACAAPPAPAAGPLTAVRLPVGYIPNVQFAPLYVAIEKGYYREAGIDLSLDYSFETDAVALTGANQLPFAVVSGEQVLLARAQGLPLVYVMNWYQNFPVGVSAKADSGILQPADLKGKRIGTPVLYGASYIGLRALLEAGGLKESDITLDTIGYNQVEALSVDQEQAVVVYVANEPVQLQAKGIVVNTLHVSDYLPMVGNGLITNETTLRENPDLVRRMVAATLRGLADTRANPDEAYQISMKYVENLKAEDAVQRQVLKASIELWGDERLGDSDPQAWENMHDLLVRMGLLQKALDWQAAFSNDYLPEP</sequence>
<evidence type="ECO:0000313" key="3">
    <source>
        <dbReference type="EMBL" id="GAP19698.1"/>
    </source>
</evidence>
<dbReference type="PROSITE" id="PS51257">
    <property type="entry name" value="PROKAR_LIPOPROTEIN"/>
    <property type="match status" value="1"/>
</dbReference>
<dbReference type="Pfam" id="PF09084">
    <property type="entry name" value="NMT1"/>
    <property type="match status" value="1"/>
</dbReference>
<dbReference type="OrthoDB" id="9815602at2"/>
<dbReference type="PANTHER" id="PTHR31528">
    <property type="entry name" value="4-AMINO-5-HYDROXYMETHYL-2-METHYLPYRIMIDINE PHOSPHATE SYNTHASE THI11-RELATED"/>
    <property type="match status" value="1"/>
</dbReference>
<dbReference type="EMBL" id="DF967975">
    <property type="protein sequence ID" value="GAP19698.1"/>
    <property type="molecule type" value="Genomic_DNA"/>
</dbReference>
<dbReference type="Gene3D" id="3.40.190.10">
    <property type="entry name" value="Periplasmic binding protein-like II"/>
    <property type="match status" value="2"/>
</dbReference>
<dbReference type="AlphaFoldDB" id="A0A0M8JR27"/>
<protein>
    <submittedName>
        <fullName evidence="3">ABC-type nitrate/sulfonate/bicarbonate transport system, periplasmic component</fullName>
    </submittedName>
</protein>
<keyword evidence="1" id="KW-0732">Signal</keyword>
<gene>
    <name evidence="3" type="ORF">LSAC_03610</name>
</gene>
<reference evidence="3" key="1">
    <citation type="journal article" date="2015" name="Genome Announc.">
        <title>Draft Genome Sequences of Anaerolinea thermolimosa IMO-1, Bellilinea caldifistulae GOMI-1, Leptolinea tardivitalis YMTK-2, Levilinea saccharolytica KIBI-1, Longilinea arvoryzae KOME-1, Previously Described as Members of the Class Anaerolineae (Chloroflexi).</title>
        <authorList>
            <person name="Matsuura N."/>
            <person name="Tourlousse M.D."/>
            <person name="Ohashi A."/>
            <person name="Hugenholtz P."/>
            <person name="Sekiguchi Y."/>
        </authorList>
    </citation>
    <scope>NUCLEOTIDE SEQUENCE</scope>
    <source>
        <strain evidence="3">KIBI-1</strain>
    </source>
</reference>
<name>A0A0M8JR27_9CHLR</name>